<gene>
    <name evidence="1" type="ORF">AVEN_165825_1</name>
</gene>
<reference evidence="1 2" key="1">
    <citation type="journal article" date="2019" name="Sci. Rep.">
        <title>Orb-weaving spider Araneus ventricosus genome elucidates the spidroin gene catalogue.</title>
        <authorList>
            <person name="Kono N."/>
            <person name="Nakamura H."/>
            <person name="Ohtoshi R."/>
            <person name="Moran D.A.P."/>
            <person name="Shinohara A."/>
            <person name="Yoshida Y."/>
            <person name="Fujiwara M."/>
            <person name="Mori M."/>
            <person name="Tomita M."/>
            <person name="Arakawa K."/>
        </authorList>
    </citation>
    <scope>NUCLEOTIDE SEQUENCE [LARGE SCALE GENOMIC DNA]</scope>
</reference>
<dbReference type="Proteomes" id="UP000499080">
    <property type="component" value="Unassembled WGS sequence"/>
</dbReference>
<evidence type="ECO:0000313" key="1">
    <source>
        <dbReference type="EMBL" id="GBM30228.1"/>
    </source>
</evidence>
<dbReference type="EMBL" id="BGPR01000654">
    <property type="protein sequence ID" value="GBM30228.1"/>
    <property type="molecule type" value="Genomic_DNA"/>
</dbReference>
<accession>A0A4Y2EPY3</accession>
<organism evidence="1 2">
    <name type="scientific">Araneus ventricosus</name>
    <name type="common">Orbweaver spider</name>
    <name type="synonym">Epeira ventricosa</name>
    <dbReference type="NCBI Taxonomy" id="182803"/>
    <lineage>
        <taxon>Eukaryota</taxon>
        <taxon>Metazoa</taxon>
        <taxon>Ecdysozoa</taxon>
        <taxon>Arthropoda</taxon>
        <taxon>Chelicerata</taxon>
        <taxon>Arachnida</taxon>
        <taxon>Araneae</taxon>
        <taxon>Araneomorphae</taxon>
        <taxon>Entelegynae</taxon>
        <taxon>Araneoidea</taxon>
        <taxon>Araneidae</taxon>
        <taxon>Araneus</taxon>
    </lineage>
</organism>
<protein>
    <submittedName>
        <fullName evidence="1">Uncharacterized protein</fullName>
    </submittedName>
</protein>
<comment type="caution">
    <text evidence="1">The sequence shown here is derived from an EMBL/GenBank/DDBJ whole genome shotgun (WGS) entry which is preliminary data.</text>
</comment>
<dbReference type="AlphaFoldDB" id="A0A4Y2EPY3"/>
<name>A0A4Y2EPY3_ARAVE</name>
<evidence type="ECO:0000313" key="2">
    <source>
        <dbReference type="Proteomes" id="UP000499080"/>
    </source>
</evidence>
<sequence length="154" mass="17084">MYENNRSLIKFPEHSTNVLCAPPGSHVYTFSSVILSMVTNAAWICSLNSSDVFGSGGTKTRSSMCPQRKKALNQVIWGGSKGTKRGHPHQKALFRDAEVRRSGIDERECSNKGGLFPVGRKNPWNHQQVAKQPHYITPAASPCLEPFGSFPVWR</sequence>
<proteinExistence type="predicted"/>
<keyword evidence="2" id="KW-1185">Reference proteome</keyword>